<keyword evidence="3" id="KW-1185">Reference proteome</keyword>
<dbReference type="PROSITE" id="PS51707">
    <property type="entry name" value="CYTH"/>
    <property type="match status" value="1"/>
</dbReference>
<dbReference type="RefSeq" id="WP_077589802.1">
    <property type="nucleotide sequence ID" value="NZ_CP019640.1"/>
</dbReference>
<gene>
    <name evidence="2" type="ORF">B0X71_12920</name>
</gene>
<protein>
    <submittedName>
        <fullName evidence="2">Adenylate cyclase</fullName>
    </submittedName>
</protein>
<dbReference type="Gene3D" id="2.40.320.10">
    <property type="entry name" value="Hypothetical Protein Pfu-838710-001"/>
    <property type="match status" value="1"/>
</dbReference>
<dbReference type="InterPro" id="IPR009195">
    <property type="entry name" value="Uncharacterised_YjbK"/>
</dbReference>
<dbReference type="Proteomes" id="UP000188184">
    <property type="component" value="Chromosome"/>
</dbReference>
<dbReference type="OrthoDB" id="384378at2"/>
<name>A0A1Q2L0K5_9BACL</name>
<dbReference type="PIRSF" id="PIRSF012526">
    <property type="entry name" value="CYTH_UCP012526"/>
    <property type="match status" value="1"/>
</dbReference>
<evidence type="ECO:0000259" key="1">
    <source>
        <dbReference type="PROSITE" id="PS51707"/>
    </source>
</evidence>
<reference evidence="2 3" key="1">
    <citation type="submission" date="2017-02" db="EMBL/GenBank/DDBJ databases">
        <title>The complete genomic sequence of a novel cold adapted crude oil-degrading bacterium Planococcus qaidamina Y42.</title>
        <authorList>
            <person name="Yang R."/>
        </authorList>
    </citation>
    <scope>NUCLEOTIDE SEQUENCE [LARGE SCALE GENOMIC DNA]</scope>
    <source>
        <strain evidence="2 3">Y42</strain>
    </source>
</reference>
<dbReference type="CDD" id="cd07762">
    <property type="entry name" value="CYTH-like_Pase_1"/>
    <property type="match status" value="1"/>
</dbReference>
<dbReference type="SUPFAM" id="SSF55154">
    <property type="entry name" value="CYTH-like phosphatases"/>
    <property type="match status" value="1"/>
</dbReference>
<evidence type="ECO:0000313" key="2">
    <source>
        <dbReference type="EMBL" id="AQQ53904.1"/>
    </source>
</evidence>
<feature type="domain" description="CYTH" evidence="1">
    <location>
        <begin position="4"/>
        <end position="192"/>
    </location>
</feature>
<sequence>MTKELEIEYKNMLTKDEYQRLLSHFNFTYQEAHVQVNHYFDTPDGQLRKQKCALRIRQTDKEIECTLKTPAPDGNYEITDELTEEQAAAMLNGEGFFAPEVTETLESLNIAPADLQPFGTLTTRRLEAPHEEGLLVFDHSEYGTEEDYELEYETEDAVKGKERFEQFLKEHHIPARPADKKIARLVKYLTRD</sequence>
<dbReference type="InterPro" id="IPR033469">
    <property type="entry name" value="CYTH-like_dom_sf"/>
</dbReference>
<dbReference type="EMBL" id="CP019640">
    <property type="protein sequence ID" value="AQQ53904.1"/>
    <property type="molecule type" value="Genomic_DNA"/>
</dbReference>
<dbReference type="SMART" id="SM01118">
    <property type="entry name" value="CYTH"/>
    <property type="match status" value="1"/>
</dbReference>
<evidence type="ECO:0000313" key="3">
    <source>
        <dbReference type="Proteomes" id="UP000188184"/>
    </source>
</evidence>
<dbReference type="InterPro" id="IPR023577">
    <property type="entry name" value="CYTH_domain"/>
</dbReference>
<organism evidence="2 3">
    <name type="scientific">Planococcus lenghuensis</name>
    <dbReference type="NCBI Taxonomy" id="2213202"/>
    <lineage>
        <taxon>Bacteria</taxon>
        <taxon>Bacillati</taxon>
        <taxon>Bacillota</taxon>
        <taxon>Bacilli</taxon>
        <taxon>Bacillales</taxon>
        <taxon>Caryophanaceae</taxon>
        <taxon>Planococcus</taxon>
    </lineage>
</organism>
<dbReference type="AlphaFoldDB" id="A0A1Q2L0K5"/>
<dbReference type="Pfam" id="PF01928">
    <property type="entry name" value="CYTH"/>
    <property type="match status" value="1"/>
</dbReference>
<accession>A0A1Q2L0K5</accession>
<proteinExistence type="predicted"/>
<dbReference type="KEGG" id="pmar:B0X71_12920"/>